<name>A0A8I0AAT1_9FIRM</name>
<keyword evidence="3" id="KW-1185">Reference proteome</keyword>
<feature type="transmembrane region" description="Helical" evidence="1">
    <location>
        <begin position="116"/>
        <end position="134"/>
    </location>
</feature>
<dbReference type="Proteomes" id="UP000652847">
    <property type="component" value="Unassembled WGS sequence"/>
</dbReference>
<evidence type="ECO:0000256" key="1">
    <source>
        <dbReference type="SAM" id="Phobius"/>
    </source>
</evidence>
<dbReference type="InterPro" id="IPR020144">
    <property type="entry name" value="SpoVAB"/>
</dbReference>
<feature type="transmembrane region" description="Helical" evidence="1">
    <location>
        <begin position="45"/>
        <end position="67"/>
    </location>
</feature>
<dbReference type="Pfam" id="PF13782">
    <property type="entry name" value="SpoVAB"/>
    <property type="match status" value="1"/>
</dbReference>
<keyword evidence="1" id="KW-1133">Transmembrane helix</keyword>
<reference evidence="2 3" key="1">
    <citation type="submission" date="2020-08" db="EMBL/GenBank/DDBJ databases">
        <title>Genome public.</title>
        <authorList>
            <person name="Liu C."/>
            <person name="Sun Q."/>
        </authorList>
    </citation>
    <scope>NUCLEOTIDE SEQUENCE [LARGE SCALE GENOMIC DNA]</scope>
    <source>
        <strain evidence="2 3">BX17</strain>
    </source>
</reference>
<dbReference type="AlphaFoldDB" id="A0A8I0AAT1"/>
<keyword evidence="1" id="KW-0472">Membrane</keyword>
<keyword evidence="1" id="KW-0812">Transmembrane</keyword>
<feature type="transmembrane region" description="Helical" evidence="1">
    <location>
        <begin position="73"/>
        <end position="95"/>
    </location>
</feature>
<comment type="caution">
    <text evidence="2">The sequence shown here is derived from an EMBL/GenBank/DDBJ whole genome shotgun (WGS) entry which is preliminary data.</text>
</comment>
<dbReference type="EMBL" id="JACOOT010000010">
    <property type="protein sequence ID" value="MBC5650411.1"/>
    <property type="molecule type" value="Genomic_DNA"/>
</dbReference>
<organism evidence="2 3">
    <name type="scientific">Blautia segnis</name>
    <dbReference type="NCBI Taxonomy" id="2763030"/>
    <lineage>
        <taxon>Bacteria</taxon>
        <taxon>Bacillati</taxon>
        <taxon>Bacillota</taxon>
        <taxon>Clostridia</taxon>
        <taxon>Lachnospirales</taxon>
        <taxon>Lachnospiraceae</taxon>
        <taxon>Blautia</taxon>
    </lineage>
</organism>
<evidence type="ECO:0000313" key="3">
    <source>
        <dbReference type="Proteomes" id="UP000652847"/>
    </source>
</evidence>
<feature type="transmembrane region" description="Helical" evidence="1">
    <location>
        <begin position="6"/>
        <end position="33"/>
    </location>
</feature>
<protein>
    <submittedName>
        <fullName evidence="2">Stage V sporulation protein AB</fullName>
    </submittedName>
</protein>
<dbReference type="RefSeq" id="WP_021924585.1">
    <property type="nucleotide sequence ID" value="NZ_JACOOT010000010.1"/>
</dbReference>
<evidence type="ECO:0000313" key="2">
    <source>
        <dbReference type="EMBL" id="MBC5650411.1"/>
    </source>
</evidence>
<sequence>MFQQIFLAVIGFCAGVIIAGGVVGLLIGLSIVPRYAGVTHTGKHILLYEDITLLGIVFGNLFFLYRWPIPGGMVFLGLCGLFSGIFLGGWIMALAEMADVFPIFSRRIKLTNGIRLVVIAVALGKALGSLYYFYQRWFP</sequence>
<proteinExistence type="predicted"/>
<accession>A0A8I0AAT1</accession>
<gene>
    <name evidence="2" type="ORF">H8S54_04615</name>
</gene>